<keyword evidence="1" id="KW-0472">Membrane</keyword>
<evidence type="ECO:0000313" key="2">
    <source>
        <dbReference type="EMBL" id="KAK7555697.1"/>
    </source>
</evidence>
<keyword evidence="1" id="KW-1133">Transmembrane helix</keyword>
<organism evidence="2 3">
    <name type="scientific">Phyllosticta citricarpa</name>
    <dbReference type="NCBI Taxonomy" id="55181"/>
    <lineage>
        <taxon>Eukaryota</taxon>
        <taxon>Fungi</taxon>
        <taxon>Dikarya</taxon>
        <taxon>Ascomycota</taxon>
        <taxon>Pezizomycotina</taxon>
        <taxon>Dothideomycetes</taxon>
        <taxon>Dothideomycetes incertae sedis</taxon>
        <taxon>Botryosphaeriales</taxon>
        <taxon>Phyllostictaceae</taxon>
        <taxon>Phyllosticta</taxon>
    </lineage>
</organism>
<name>A0ABR1MRN0_9PEZI</name>
<protein>
    <submittedName>
        <fullName evidence="2">Uncharacterized protein</fullName>
    </submittedName>
</protein>
<sequence length="167" mass="18776">MKKATGIRYVLMGWACRRRDGRCVGWTAGLAWTPAVRSSLSGRGRASLANPWSALWPSVCMALPHHTRTLAHHSQYPSIALSLSRLILLLVFFFFSFFFFFLFFVFNSHLLAFVHHPSILHHITLHRICCTSRVPPCWPASALLHLLHCATLAWPTTTSSSSSSQLS</sequence>
<evidence type="ECO:0000256" key="1">
    <source>
        <dbReference type="SAM" id="Phobius"/>
    </source>
</evidence>
<feature type="transmembrane region" description="Helical" evidence="1">
    <location>
        <begin position="86"/>
        <end position="106"/>
    </location>
</feature>
<gene>
    <name evidence="2" type="ORF">IWX46DRAFT_137151</name>
</gene>
<evidence type="ECO:0000313" key="3">
    <source>
        <dbReference type="Proteomes" id="UP001365128"/>
    </source>
</evidence>
<dbReference type="Proteomes" id="UP001365128">
    <property type="component" value="Unassembled WGS sequence"/>
</dbReference>
<accession>A0ABR1MRN0</accession>
<comment type="caution">
    <text evidence="2">The sequence shown here is derived from an EMBL/GenBank/DDBJ whole genome shotgun (WGS) entry which is preliminary data.</text>
</comment>
<keyword evidence="3" id="KW-1185">Reference proteome</keyword>
<keyword evidence="1" id="KW-0812">Transmembrane</keyword>
<proteinExistence type="predicted"/>
<dbReference type="EMBL" id="JBBPDW010000002">
    <property type="protein sequence ID" value="KAK7555697.1"/>
    <property type="molecule type" value="Genomic_DNA"/>
</dbReference>
<reference evidence="2 3" key="1">
    <citation type="submission" date="2024-04" db="EMBL/GenBank/DDBJ databases">
        <title>Phyllosticta paracitricarpa is synonymous to the EU quarantine fungus P. citricarpa based on phylogenomic analyses.</title>
        <authorList>
            <consortium name="Lawrence Berkeley National Laboratory"/>
            <person name="Van Ingen-Buijs V.A."/>
            <person name="Van Westerhoven A.C."/>
            <person name="Haridas S."/>
            <person name="Skiadas P."/>
            <person name="Martin F."/>
            <person name="Groenewald J.Z."/>
            <person name="Crous P.W."/>
            <person name="Seidl M.F."/>
        </authorList>
    </citation>
    <scope>NUCLEOTIDE SEQUENCE [LARGE SCALE GENOMIC DNA]</scope>
    <source>
        <strain evidence="2 3">CBS 122670</strain>
    </source>
</reference>